<dbReference type="Pfam" id="PF08241">
    <property type="entry name" value="Methyltransf_11"/>
    <property type="match status" value="1"/>
</dbReference>
<keyword evidence="2" id="KW-0489">Methyltransferase</keyword>
<dbReference type="PANTHER" id="PTHR43591">
    <property type="entry name" value="METHYLTRANSFERASE"/>
    <property type="match status" value="1"/>
</dbReference>
<accession>A0ABT1YS28</accession>
<proteinExistence type="predicted"/>
<organism evidence="2 3">
    <name type="scientific">Paenibacillus radicis</name>
    <name type="common">ex Xue et al. 2023</name>
    <dbReference type="NCBI Taxonomy" id="2972489"/>
    <lineage>
        <taxon>Bacteria</taxon>
        <taxon>Bacillati</taxon>
        <taxon>Bacillota</taxon>
        <taxon>Bacilli</taxon>
        <taxon>Bacillales</taxon>
        <taxon>Paenibacillaceae</taxon>
        <taxon>Paenibacillus</taxon>
    </lineage>
</organism>
<keyword evidence="2" id="KW-0808">Transferase</keyword>
<dbReference type="Gene3D" id="3.40.50.150">
    <property type="entry name" value="Vaccinia Virus protein VP39"/>
    <property type="match status" value="1"/>
</dbReference>
<name>A0ABT1YS28_9BACL</name>
<evidence type="ECO:0000313" key="2">
    <source>
        <dbReference type="EMBL" id="MCR8635989.1"/>
    </source>
</evidence>
<feature type="domain" description="Methyltransferase type 11" evidence="1">
    <location>
        <begin position="50"/>
        <end position="141"/>
    </location>
</feature>
<dbReference type="SUPFAM" id="SSF53335">
    <property type="entry name" value="S-adenosyl-L-methionine-dependent methyltransferases"/>
    <property type="match status" value="1"/>
</dbReference>
<protein>
    <submittedName>
        <fullName evidence="2">Class I SAM-dependent methyltransferase</fullName>
    </submittedName>
</protein>
<dbReference type="InterPro" id="IPR013216">
    <property type="entry name" value="Methyltransf_11"/>
</dbReference>
<gene>
    <name evidence="2" type="ORF">NV381_32835</name>
</gene>
<dbReference type="RefSeq" id="WP_258217530.1">
    <property type="nucleotide sequence ID" value="NZ_JANQBD010000034.1"/>
</dbReference>
<sequence length="272" mass="31025">MSSEIIKANIEVHTIMADQYNSEPHFRPENQAKVKNILKELRNKGGKKHLDLGCGTGFIINLAKDLFEEIHGVDVTKAMLDKVDISSGNITLHNIPAENLPFNNDYFDIVTAYSFIHHVENYEAILKEAFRVLKPGGIFYIDLEPNKLFWKAISEINEEKVSDLSDLVKKEINSVLHTDEIVQKEFGIDKEIFNKAEYIKNILGGIDPHEFKQTSLDIGFSKCDVNYQWYLGQGSIMHGVSFEAAETIEGYLQKINPLSEGLFKYLRFILIK</sequence>
<dbReference type="CDD" id="cd02440">
    <property type="entry name" value="AdoMet_MTases"/>
    <property type="match status" value="1"/>
</dbReference>
<dbReference type="InterPro" id="IPR029063">
    <property type="entry name" value="SAM-dependent_MTases_sf"/>
</dbReference>
<evidence type="ECO:0000313" key="3">
    <source>
        <dbReference type="Proteomes" id="UP001300012"/>
    </source>
</evidence>
<dbReference type="GO" id="GO:0032259">
    <property type="term" value="P:methylation"/>
    <property type="evidence" value="ECO:0007669"/>
    <property type="project" value="UniProtKB-KW"/>
</dbReference>
<comment type="caution">
    <text evidence="2">The sequence shown here is derived from an EMBL/GenBank/DDBJ whole genome shotgun (WGS) entry which is preliminary data.</text>
</comment>
<evidence type="ECO:0000259" key="1">
    <source>
        <dbReference type="Pfam" id="PF08241"/>
    </source>
</evidence>
<dbReference type="EMBL" id="JANQBD010000034">
    <property type="protein sequence ID" value="MCR8635989.1"/>
    <property type="molecule type" value="Genomic_DNA"/>
</dbReference>
<reference evidence="2 3" key="1">
    <citation type="submission" date="2022-08" db="EMBL/GenBank/DDBJ databases">
        <title>Paenibacillus endoradicis sp. nov., Paenibacillus radicibacter sp. nov and Paenibacillus pararadicis sp. nov., three cold-adapted plant growth-promoting bacteria isolated from root of Larix gmelinii in Great Khingan.</title>
        <authorList>
            <person name="Xue H."/>
        </authorList>
    </citation>
    <scope>NUCLEOTIDE SEQUENCE [LARGE SCALE GENOMIC DNA]</scope>
    <source>
        <strain evidence="2 3">N5-1-1-5</strain>
    </source>
</reference>
<dbReference type="GO" id="GO:0008168">
    <property type="term" value="F:methyltransferase activity"/>
    <property type="evidence" value="ECO:0007669"/>
    <property type="project" value="UniProtKB-KW"/>
</dbReference>
<dbReference type="PANTHER" id="PTHR43591:SF110">
    <property type="entry name" value="RHODANESE DOMAIN-CONTAINING PROTEIN"/>
    <property type="match status" value="1"/>
</dbReference>
<keyword evidence="3" id="KW-1185">Reference proteome</keyword>
<dbReference type="Proteomes" id="UP001300012">
    <property type="component" value="Unassembled WGS sequence"/>
</dbReference>